<dbReference type="InterPro" id="IPR011701">
    <property type="entry name" value="MFS"/>
</dbReference>
<dbReference type="InterPro" id="IPR052714">
    <property type="entry name" value="MFS_Exporter"/>
</dbReference>
<keyword evidence="2" id="KW-0813">Transport</keyword>
<dbReference type="RefSeq" id="WP_098227201.1">
    <property type="nucleotide sequence ID" value="NZ_NUBY01000123.1"/>
</dbReference>
<dbReference type="CDD" id="cd17489">
    <property type="entry name" value="MFS_YfcJ_like"/>
    <property type="match status" value="1"/>
</dbReference>
<evidence type="ECO:0000256" key="6">
    <source>
        <dbReference type="SAM" id="Phobius"/>
    </source>
</evidence>
<dbReference type="Pfam" id="PF07690">
    <property type="entry name" value="MFS_1"/>
    <property type="match status" value="1"/>
</dbReference>
<evidence type="ECO:0000313" key="9">
    <source>
        <dbReference type="Proteomes" id="UP000220841"/>
    </source>
</evidence>
<dbReference type="InterPro" id="IPR036259">
    <property type="entry name" value="MFS_trans_sf"/>
</dbReference>
<dbReference type="InterPro" id="IPR005829">
    <property type="entry name" value="Sugar_transporter_CS"/>
</dbReference>
<feature type="transmembrane region" description="Helical" evidence="6">
    <location>
        <begin position="325"/>
        <end position="343"/>
    </location>
</feature>
<accession>A0A2A8HAP7</accession>
<feature type="transmembrane region" description="Helical" evidence="6">
    <location>
        <begin position="231"/>
        <end position="250"/>
    </location>
</feature>
<name>A0A2A8HAP7_9BACI</name>
<dbReference type="PANTHER" id="PTHR23531:SF2">
    <property type="entry name" value="PERMEASE"/>
    <property type="match status" value="1"/>
</dbReference>
<evidence type="ECO:0000256" key="1">
    <source>
        <dbReference type="ARBA" id="ARBA00004651"/>
    </source>
</evidence>
<feature type="transmembrane region" description="Helical" evidence="6">
    <location>
        <begin position="133"/>
        <end position="154"/>
    </location>
</feature>
<feature type="transmembrane region" description="Helical" evidence="6">
    <location>
        <begin position="349"/>
        <end position="371"/>
    </location>
</feature>
<dbReference type="InterPro" id="IPR020846">
    <property type="entry name" value="MFS_dom"/>
</dbReference>
<keyword evidence="5 6" id="KW-0472">Membrane</keyword>
<feature type="transmembrane region" description="Helical" evidence="6">
    <location>
        <begin position="262"/>
        <end position="281"/>
    </location>
</feature>
<evidence type="ECO:0000313" key="8">
    <source>
        <dbReference type="EMBL" id="PEQ01139.1"/>
    </source>
</evidence>
<protein>
    <submittedName>
        <fullName evidence="8">MFS transporter</fullName>
    </submittedName>
</protein>
<comment type="caution">
    <text evidence="8">The sequence shown here is derived from an EMBL/GenBank/DDBJ whole genome shotgun (WGS) entry which is preliminary data.</text>
</comment>
<feature type="domain" description="Major facilitator superfamily (MFS) profile" evidence="7">
    <location>
        <begin position="8"/>
        <end position="375"/>
    </location>
</feature>
<feature type="transmembrane region" description="Helical" evidence="6">
    <location>
        <begin position="95"/>
        <end position="121"/>
    </location>
</feature>
<proteinExistence type="predicted"/>
<dbReference type="AlphaFoldDB" id="A0A2A8HAP7"/>
<comment type="subcellular location">
    <subcellularLocation>
        <location evidence="1">Cell membrane</location>
        <topology evidence="1">Multi-pass membrane protein</topology>
    </subcellularLocation>
</comment>
<feature type="transmembrane region" description="Helical" evidence="6">
    <location>
        <begin position="12"/>
        <end position="34"/>
    </location>
</feature>
<dbReference type="SUPFAM" id="SSF103473">
    <property type="entry name" value="MFS general substrate transporter"/>
    <property type="match status" value="1"/>
</dbReference>
<organism evidence="8 9">
    <name type="scientific">Bacillus toyonensis</name>
    <dbReference type="NCBI Taxonomy" id="155322"/>
    <lineage>
        <taxon>Bacteria</taxon>
        <taxon>Bacillati</taxon>
        <taxon>Bacillota</taxon>
        <taxon>Bacilli</taxon>
        <taxon>Bacillales</taxon>
        <taxon>Bacillaceae</taxon>
        <taxon>Bacillus</taxon>
        <taxon>Bacillus cereus group</taxon>
    </lineage>
</organism>
<evidence type="ECO:0000256" key="5">
    <source>
        <dbReference type="ARBA" id="ARBA00023136"/>
    </source>
</evidence>
<evidence type="ECO:0000256" key="2">
    <source>
        <dbReference type="ARBA" id="ARBA00022448"/>
    </source>
</evidence>
<feature type="transmembrane region" description="Helical" evidence="6">
    <location>
        <begin position="287"/>
        <end position="313"/>
    </location>
</feature>
<dbReference type="Gene3D" id="1.20.1250.20">
    <property type="entry name" value="MFS general substrate transporter like domains"/>
    <property type="match status" value="1"/>
</dbReference>
<dbReference type="PROSITE" id="PS00216">
    <property type="entry name" value="SUGAR_TRANSPORT_1"/>
    <property type="match status" value="1"/>
</dbReference>
<keyword evidence="3 6" id="KW-0812">Transmembrane</keyword>
<sequence>MERLWTKSFIQMSFAMLFLFTGFYLLVPTLPLFIKEIGGNESQVGLMMGMFTIAAVVIRPIIGGMLDQYGRRSFIIFGLILFGLTMYSYNLASTIVLLAVLRVIHGVTWAVSTTAVGTAITDIIPDSRRGEGMGWYGMAMTIAMAIGPIIGLWVVQYYSFHGLFFLATLLSFMAVILSLITKMPFTPQKEKGKIQLFEKSVLSITVVVFFLSFAYGGITTFLPLFASSINVNPGTFFLVYAIALTIVRPISGKLLDKYGEVFIILPALCITILAIVVLTMANGLTGIIIAATLYGVGFGSAQPALQAAMLTVVDPSKRGVANASFFTAFDLGIGLGAILLGFVSQIFGYRILFTASSVSAVIALLVFCMFVRQKLSEKELSREG</sequence>
<feature type="transmembrane region" description="Helical" evidence="6">
    <location>
        <begin position="46"/>
        <end position="66"/>
    </location>
</feature>
<dbReference type="GO" id="GO:0005886">
    <property type="term" value="C:plasma membrane"/>
    <property type="evidence" value="ECO:0007669"/>
    <property type="project" value="UniProtKB-SubCell"/>
</dbReference>
<evidence type="ECO:0000259" key="7">
    <source>
        <dbReference type="PROSITE" id="PS50850"/>
    </source>
</evidence>
<dbReference type="EMBL" id="NUBY01000123">
    <property type="protein sequence ID" value="PEQ01139.1"/>
    <property type="molecule type" value="Genomic_DNA"/>
</dbReference>
<feature type="transmembrane region" description="Helical" evidence="6">
    <location>
        <begin position="201"/>
        <end position="225"/>
    </location>
</feature>
<evidence type="ECO:0000256" key="4">
    <source>
        <dbReference type="ARBA" id="ARBA00022989"/>
    </source>
</evidence>
<feature type="transmembrane region" description="Helical" evidence="6">
    <location>
        <begin position="73"/>
        <end position="89"/>
    </location>
</feature>
<dbReference type="PANTHER" id="PTHR23531">
    <property type="entry name" value="QUINOLENE RESISTANCE PROTEIN NORA"/>
    <property type="match status" value="1"/>
</dbReference>
<gene>
    <name evidence="8" type="ORF">CN585_22105</name>
</gene>
<dbReference type="GO" id="GO:0022857">
    <property type="term" value="F:transmembrane transporter activity"/>
    <property type="evidence" value="ECO:0007669"/>
    <property type="project" value="InterPro"/>
</dbReference>
<dbReference type="PROSITE" id="PS50850">
    <property type="entry name" value="MFS"/>
    <property type="match status" value="1"/>
</dbReference>
<dbReference type="Proteomes" id="UP000220841">
    <property type="component" value="Unassembled WGS sequence"/>
</dbReference>
<feature type="transmembrane region" description="Helical" evidence="6">
    <location>
        <begin position="160"/>
        <end position="180"/>
    </location>
</feature>
<evidence type="ECO:0000256" key="3">
    <source>
        <dbReference type="ARBA" id="ARBA00022692"/>
    </source>
</evidence>
<reference evidence="8 9" key="1">
    <citation type="submission" date="2017-09" db="EMBL/GenBank/DDBJ databases">
        <title>Large-scale bioinformatics analysis of Bacillus genomes uncovers conserved roles of natural products in bacterial physiology.</title>
        <authorList>
            <consortium name="Agbiome Team Llc"/>
            <person name="Bleich R.M."/>
            <person name="Grubbs K.J."/>
            <person name="Santa Maria K.C."/>
            <person name="Allen S.E."/>
            <person name="Farag S."/>
            <person name="Shank E.A."/>
            <person name="Bowers A."/>
        </authorList>
    </citation>
    <scope>NUCLEOTIDE SEQUENCE [LARGE SCALE GENOMIC DNA]</scope>
    <source>
        <strain evidence="8 9">AFS021349</strain>
    </source>
</reference>
<keyword evidence="4 6" id="KW-1133">Transmembrane helix</keyword>